<evidence type="ECO:0000256" key="2">
    <source>
        <dbReference type="ARBA" id="ARBA00008540"/>
    </source>
</evidence>
<feature type="transmembrane region" description="Helical" evidence="9">
    <location>
        <begin position="352"/>
        <end position="371"/>
    </location>
</feature>
<proteinExistence type="inferred from homology"/>
<feature type="transmembrane region" description="Helical" evidence="9">
    <location>
        <begin position="326"/>
        <end position="346"/>
    </location>
</feature>
<comment type="function">
    <text evidence="9">Component of the transport system for branched-chain amino acids.</text>
</comment>
<feature type="transmembrane region" description="Helical" evidence="9">
    <location>
        <begin position="40"/>
        <end position="61"/>
    </location>
</feature>
<dbReference type="Proteomes" id="UP000824209">
    <property type="component" value="Unassembled WGS sequence"/>
</dbReference>
<name>A0A9D2S220_9FIRM</name>
<organism evidence="10 11">
    <name type="scientific">Candidatus Ruthenibacterium avium</name>
    <dbReference type="NCBI Taxonomy" id="2838751"/>
    <lineage>
        <taxon>Bacteria</taxon>
        <taxon>Bacillati</taxon>
        <taxon>Bacillota</taxon>
        <taxon>Clostridia</taxon>
        <taxon>Eubacteriales</taxon>
        <taxon>Oscillospiraceae</taxon>
        <taxon>Ruthenibacterium</taxon>
    </lineage>
</organism>
<protein>
    <recommendedName>
        <fullName evidence="9">Branched-chain amino acid transport system carrier protein</fullName>
    </recommendedName>
</protein>
<comment type="caution">
    <text evidence="9">Lacks conserved residue(s) required for the propagation of feature annotation.</text>
</comment>
<dbReference type="AlphaFoldDB" id="A0A9D2S220"/>
<keyword evidence="6 9" id="KW-0029">Amino-acid transport</keyword>
<feature type="transmembrane region" description="Helical" evidence="9">
    <location>
        <begin position="238"/>
        <end position="261"/>
    </location>
</feature>
<keyword evidence="3 9" id="KW-0813">Transport</keyword>
<reference evidence="10" key="1">
    <citation type="journal article" date="2021" name="PeerJ">
        <title>Extensive microbial diversity within the chicken gut microbiome revealed by metagenomics and culture.</title>
        <authorList>
            <person name="Gilroy R."/>
            <person name="Ravi A."/>
            <person name="Getino M."/>
            <person name="Pursley I."/>
            <person name="Horton D.L."/>
            <person name="Alikhan N.F."/>
            <person name="Baker D."/>
            <person name="Gharbi K."/>
            <person name="Hall N."/>
            <person name="Watson M."/>
            <person name="Adriaenssens E.M."/>
            <person name="Foster-Nyarko E."/>
            <person name="Jarju S."/>
            <person name="Secka A."/>
            <person name="Antonio M."/>
            <person name="Oren A."/>
            <person name="Chaudhuri R.R."/>
            <person name="La Ragione R."/>
            <person name="Hildebrand F."/>
            <person name="Pallen M.J."/>
        </authorList>
    </citation>
    <scope>NUCLEOTIDE SEQUENCE</scope>
    <source>
        <strain evidence="10">ChiBcec8-14828</strain>
    </source>
</reference>
<dbReference type="GO" id="GO:0015190">
    <property type="term" value="F:L-leucine transmembrane transporter activity"/>
    <property type="evidence" value="ECO:0007669"/>
    <property type="project" value="TreeGrafter"/>
</dbReference>
<keyword evidence="4" id="KW-1003">Cell membrane</keyword>
<dbReference type="InterPro" id="IPR004685">
    <property type="entry name" value="Brnchd-chn_aa_trnsp_Livcs"/>
</dbReference>
<dbReference type="EMBL" id="DWYA01000077">
    <property type="protein sequence ID" value="HJB40489.1"/>
    <property type="molecule type" value="Genomic_DNA"/>
</dbReference>
<gene>
    <name evidence="10" type="primary">brnQ</name>
    <name evidence="10" type="ORF">H9943_08860</name>
</gene>
<sequence>MKRLSFRQRLLMGVTLFSMFFGAGNLIFPPFTGYCAGADAVPAFLGLISTAVLFPVLGIVATARAGGMDGLCSKVHPQFSKWFILMIYLCIGPMLAIPRTASMAFSMMRFAAASAASVSIGPFTLEQVLAVVFSVIFFAASRFFAKRPSHLKDILGKILTPLLLVLVVVLFAGGMFLLPAEAGAARPPYAGAPFAAGFVEGYNTMDALAAMVFGILIAVNIQDFGLEDAKQLRVETSISGLLAGVVLTIVYGMLAIVGARASAVLPEASDGSVVLSELCRLFFGNAGAVLLAVIFLVACFNVCTGLLSSCASFFSKEFPRLSFAAWLNVFTVSGCVISVFGLGFILQISVPILTLIYPVALTIIVLNLFPFAFLQKPWVHRIAVIAAFAYSVISML</sequence>
<evidence type="ECO:0000256" key="1">
    <source>
        <dbReference type="ARBA" id="ARBA00004651"/>
    </source>
</evidence>
<comment type="subcellular location">
    <subcellularLocation>
        <location evidence="1 9">Cell membrane</location>
        <topology evidence="1 9">Multi-pass membrane protein</topology>
    </subcellularLocation>
</comment>
<feature type="transmembrane region" description="Helical" evidence="9">
    <location>
        <begin position="157"/>
        <end position="178"/>
    </location>
</feature>
<dbReference type="PANTHER" id="PTHR30588:SF0">
    <property type="entry name" value="BRANCHED-CHAIN AMINO ACID PERMEASE BRNQ"/>
    <property type="match status" value="1"/>
</dbReference>
<evidence type="ECO:0000313" key="11">
    <source>
        <dbReference type="Proteomes" id="UP000824209"/>
    </source>
</evidence>
<evidence type="ECO:0000256" key="4">
    <source>
        <dbReference type="ARBA" id="ARBA00022475"/>
    </source>
</evidence>
<feature type="transmembrane region" description="Helical" evidence="9">
    <location>
        <begin position="9"/>
        <end position="28"/>
    </location>
</feature>
<comment type="similarity">
    <text evidence="2 9">Belongs to the branched chain amino acid transporter family.</text>
</comment>
<dbReference type="Pfam" id="PF05525">
    <property type="entry name" value="Branch_AA_trans"/>
    <property type="match status" value="1"/>
</dbReference>
<keyword evidence="7 9" id="KW-1133">Transmembrane helix</keyword>
<feature type="transmembrane region" description="Helical" evidence="9">
    <location>
        <begin position="128"/>
        <end position="145"/>
    </location>
</feature>
<evidence type="ECO:0000256" key="5">
    <source>
        <dbReference type="ARBA" id="ARBA00022692"/>
    </source>
</evidence>
<keyword evidence="8 9" id="KW-0472">Membrane</keyword>
<evidence type="ECO:0000256" key="9">
    <source>
        <dbReference type="RuleBase" id="RU362122"/>
    </source>
</evidence>
<feature type="transmembrane region" description="Helical" evidence="9">
    <location>
        <begin position="378"/>
        <end position="395"/>
    </location>
</feature>
<keyword evidence="5 9" id="KW-0812">Transmembrane</keyword>
<feature type="transmembrane region" description="Helical" evidence="9">
    <location>
        <begin position="281"/>
        <end position="314"/>
    </location>
</feature>
<comment type="caution">
    <text evidence="10">The sequence shown here is derived from an EMBL/GenBank/DDBJ whole genome shotgun (WGS) entry which is preliminary data.</text>
</comment>
<evidence type="ECO:0000256" key="8">
    <source>
        <dbReference type="ARBA" id="ARBA00023136"/>
    </source>
</evidence>
<dbReference type="GO" id="GO:0005886">
    <property type="term" value="C:plasma membrane"/>
    <property type="evidence" value="ECO:0007669"/>
    <property type="project" value="UniProtKB-SubCell"/>
</dbReference>
<evidence type="ECO:0000256" key="6">
    <source>
        <dbReference type="ARBA" id="ARBA00022970"/>
    </source>
</evidence>
<reference evidence="10" key="2">
    <citation type="submission" date="2021-04" db="EMBL/GenBank/DDBJ databases">
        <authorList>
            <person name="Gilroy R."/>
        </authorList>
    </citation>
    <scope>NUCLEOTIDE SEQUENCE</scope>
    <source>
        <strain evidence="10">ChiBcec8-14828</strain>
    </source>
</reference>
<evidence type="ECO:0000256" key="3">
    <source>
        <dbReference type="ARBA" id="ARBA00022448"/>
    </source>
</evidence>
<dbReference type="NCBIfam" id="TIGR00796">
    <property type="entry name" value="livcs"/>
    <property type="match status" value="1"/>
</dbReference>
<dbReference type="GO" id="GO:0015820">
    <property type="term" value="P:L-leucine transport"/>
    <property type="evidence" value="ECO:0007669"/>
    <property type="project" value="TreeGrafter"/>
</dbReference>
<evidence type="ECO:0000256" key="7">
    <source>
        <dbReference type="ARBA" id="ARBA00022989"/>
    </source>
</evidence>
<dbReference type="PANTHER" id="PTHR30588">
    <property type="entry name" value="BRANCHED-CHAIN AMINO ACID TRANSPORT SYSTEM 2 CARRIER PROTEIN"/>
    <property type="match status" value="1"/>
</dbReference>
<dbReference type="GO" id="GO:0015188">
    <property type="term" value="F:L-isoleucine transmembrane transporter activity"/>
    <property type="evidence" value="ECO:0007669"/>
    <property type="project" value="TreeGrafter"/>
</dbReference>
<dbReference type="GO" id="GO:0005304">
    <property type="term" value="F:L-valine transmembrane transporter activity"/>
    <property type="evidence" value="ECO:0007669"/>
    <property type="project" value="TreeGrafter"/>
</dbReference>
<dbReference type="GO" id="GO:0015818">
    <property type="term" value="P:isoleucine transport"/>
    <property type="evidence" value="ECO:0007669"/>
    <property type="project" value="TreeGrafter"/>
</dbReference>
<accession>A0A9D2S220</accession>
<evidence type="ECO:0000313" key="10">
    <source>
        <dbReference type="EMBL" id="HJB40489.1"/>
    </source>
</evidence>
<feature type="transmembrane region" description="Helical" evidence="9">
    <location>
        <begin position="82"/>
        <end position="108"/>
    </location>
</feature>